<sequence>MAFFKNFFGGTPVEPDPAKLSAFRSKIKESLVVGALDKRKRFLPISEVSKLVTPNTIKSLLPYAPQGLVDYICQDAQKLFLTVVWCRTDVLATMEAFRDYGLADHELPINDPESGDGPCGAHVGGQCNHKDALNVFHSWAEHDVSFFYRDQWIFCAPVFDMTNFRQEFKPDCILPFTTVSKDEKGGHFSTVSEATIHIKHCLGDTKGNRVALKKLRDLPTEPGYHIERAWEQEAAALSQISELRHRHLISRTGAFKRGDEYYIMFEWADGGTLRDVWENQGVGTFDLNRDRVMAVLEQLAGLAGALSRLHNTNTKTRTAIATSKVVRGGNLRANSRARALLSPPRSDGGYSPPTGSSNTLNVPQIRVNPDSSDDEYYTSDNFDEDLEKHWRHGDLKPDNILQFKDPKNWLGILKIADLGLAKQHAFATSRRNEQTDQKYSTSHYEAPEVITNQNLRIPRSRRYDTWCFGCIVLEFSIWLLYGYKGLDKFYKEANNITNKHNETLYFTVRPNTRTAQVSRIATTWMEQILQSDPECKSRDSAIRDLIELAKGRLLVVALPNEDMSTKELDKCRADAGELEETLGQILAKARDDEHRGGTYVCTGPDRRGVQAPQGLSFLSASSAGQAQQSRPPNLFDETWNFLEDNSFATGFLTGSRMELLDVFPRQAASLCAHCMQADFWTQEIVIKDTLSNIALRSKTCDFHHLIHTCSKDLDEAAVVEVRRVGSTFVISGVATPGLMICRAPETRGFGIKPPKDIHIGLPKLPQVDSSMFNRLLSQWLEDCDQNHKGCRRESQGPIKNPPTRLIDVGQEGIQNSTVHLRTTADVNIKQTNYLRYIALSHPWGSAVEHDHFCTTRKNFKDRLRNGMDINQLPNTFKHAVLVTKALGIRYLWIDSLCIIQGDDGDFETEARNMETVFSSAYCVIAASRASGTSSGFLWTRPGRRFVNIGKTPLNDLLYVCEPIDDFQHDVIEGTLNQRGWVLQERVLARRTIYFTEKQTYWECGEGVRCETLSKMKNNKAAFLGDPNFPEVATISSRGARIRLYESLYKQYSRLSFSKACDRPIALAGLEQRLVNAFETHGGYGVFEGRFFGRSLLWKRDKTVTEKMNKIDFPKHQKYLVPTWSWMAYEGAITFMDIPFNTVDWEHERVRDPGIRSPWTLRTSSSSSYSWHTGNSTERVDLIAHAKELVNLDLAEKGIIYDQGSRPLGDRDVRCVVVGRQKAGSKEVDLTNLDHYVLIVASREEYGRDGVYERVGVGSLLGSQIVWDRGDLRVSIF</sequence>
<dbReference type="EMBL" id="JANRMS010000184">
    <property type="protein sequence ID" value="KAJ3544685.1"/>
    <property type="molecule type" value="Genomic_DNA"/>
</dbReference>
<name>A0ACC1SR25_9HYPO</name>
<comment type="caution">
    <text evidence="1">The sequence shown here is derived from an EMBL/GenBank/DDBJ whole genome shotgun (WGS) entry which is preliminary data.</text>
</comment>
<protein>
    <submittedName>
        <fullName evidence="1">Uncharacterized protein</fullName>
    </submittedName>
</protein>
<keyword evidence="2" id="KW-1185">Reference proteome</keyword>
<evidence type="ECO:0000313" key="1">
    <source>
        <dbReference type="EMBL" id="KAJ3544685.1"/>
    </source>
</evidence>
<organism evidence="1 2">
    <name type="scientific">Fusarium decemcellulare</name>
    <dbReference type="NCBI Taxonomy" id="57161"/>
    <lineage>
        <taxon>Eukaryota</taxon>
        <taxon>Fungi</taxon>
        <taxon>Dikarya</taxon>
        <taxon>Ascomycota</taxon>
        <taxon>Pezizomycotina</taxon>
        <taxon>Sordariomycetes</taxon>
        <taxon>Hypocreomycetidae</taxon>
        <taxon>Hypocreales</taxon>
        <taxon>Nectriaceae</taxon>
        <taxon>Fusarium</taxon>
        <taxon>Fusarium decemcellulare species complex</taxon>
    </lineage>
</organism>
<accession>A0ACC1SR25</accession>
<dbReference type="Proteomes" id="UP001148629">
    <property type="component" value="Unassembled WGS sequence"/>
</dbReference>
<reference evidence="1" key="1">
    <citation type="submission" date="2022-08" db="EMBL/GenBank/DDBJ databases">
        <title>Genome Sequence of Fusarium decemcellulare.</title>
        <authorList>
            <person name="Buettner E."/>
        </authorList>
    </citation>
    <scope>NUCLEOTIDE SEQUENCE</scope>
    <source>
        <strain evidence="1">Babe19</strain>
    </source>
</reference>
<proteinExistence type="predicted"/>
<gene>
    <name evidence="1" type="ORF">NM208_g2926</name>
</gene>
<evidence type="ECO:0000313" key="2">
    <source>
        <dbReference type="Proteomes" id="UP001148629"/>
    </source>
</evidence>